<proteinExistence type="predicted"/>
<protein>
    <submittedName>
        <fullName evidence="1">Uncharacterized protein</fullName>
    </submittedName>
</protein>
<feature type="non-terminal residue" evidence="1">
    <location>
        <position position="1"/>
    </location>
</feature>
<name>A0A382BNL0_9ZZZZ</name>
<organism evidence="1">
    <name type="scientific">marine metagenome</name>
    <dbReference type="NCBI Taxonomy" id="408172"/>
    <lineage>
        <taxon>unclassified sequences</taxon>
        <taxon>metagenomes</taxon>
        <taxon>ecological metagenomes</taxon>
    </lineage>
</organism>
<dbReference type="EMBL" id="UINC01030605">
    <property type="protein sequence ID" value="SVB15264.1"/>
    <property type="molecule type" value="Genomic_DNA"/>
</dbReference>
<feature type="non-terminal residue" evidence="1">
    <location>
        <position position="38"/>
    </location>
</feature>
<reference evidence="1" key="1">
    <citation type="submission" date="2018-05" db="EMBL/GenBank/DDBJ databases">
        <authorList>
            <person name="Lanie J.A."/>
            <person name="Ng W.-L."/>
            <person name="Kazmierczak K.M."/>
            <person name="Andrzejewski T.M."/>
            <person name="Davidsen T.M."/>
            <person name="Wayne K.J."/>
            <person name="Tettelin H."/>
            <person name="Glass J.I."/>
            <person name="Rusch D."/>
            <person name="Podicherti R."/>
            <person name="Tsui H.-C.T."/>
            <person name="Winkler M.E."/>
        </authorList>
    </citation>
    <scope>NUCLEOTIDE SEQUENCE</scope>
</reference>
<sequence length="38" mass="4186">VLDSWAWLDATEGLVAASTLHFCGTATSERWGWLSAYL</sequence>
<accession>A0A382BNL0</accession>
<dbReference type="AlphaFoldDB" id="A0A382BNL0"/>
<gene>
    <name evidence="1" type="ORF">METZ01_LOCUS168118</name>
</gene>
<evidence type="ECO:0000313" key="1">
    <source>
        <dbReference type="EMBL" id="SVB15264.1"/>
    </source>
</evidence>